<sequence length="149" mass="16778">MPQRARVVSALKGNVLHCGKKLTIPKSLVSGPKSQPTFLYLWRIIMLRCTLKDVQYGLGAFNIYSIDKHPSGSAHFFRCFLQKRSPRGKFSGNFGDASILLNNLAYFFNLPFTQTPPLLSTSSLSFLIFFPSSKKVLLTRSLAFRDTLK</sequence>
<dbReference type="AlphaFoldDB" id="A0A915BLL1"/>
<evidence type="ECO:0000313" key="1">
    <source>
        <dbReference type="Proteomes" id="UP000887569"/>
    </source>
</evidence>
<proteinExistence type="predicted"/>
<organism evidence="1 2">
    <name type="scientific">Parascaris univalens</name>
    <name type="common">Nematode worm</name>
    <dbReference type="NCBI Taxonomy" id="6257"/>
    <lineage>
        <taxon>Eukaryota</taxon>
        <taxon>Metazoa</taxon>
        <taxon>Ecdysozoa</taxon>
        <taxon>Nematoda</taxon>
        <taxon>Chromadorea</taxon>
        <taxon>Rhabditida</taxon>
        <taxon>Spirurina</taxon>
        <taxon>Ascaridomorpha</taxon>
        <taxon>Ascaridoidea</taxon>
        <taxon>Ascarididae</taxon>
        <taxon>Parascaris</taxon>
    </lineage>
</organism>
<dbReference type="Proteomes" id="UP000887569">
    <property type="component" value="Unplaced"/>
</dbReference>
<protein>
    <submittedName>
        <fullName evidence="2">Uncharacterized protein</fullName>
    </submittedName>
</protein>
<name>A0A915BLL1_PARUN</name>
<keyword evidence="1" id="KW-1185">Reference proteome</keyword>
<accession>A0A915BLL1</accession>
<evidence type="ECO:0000313" key="2">
    <source>
        <dbReference type="WBParaSite" id="PgR046_g012_t01"/>
    </source>
</evidence>
<reference evidence="2" key="1">
    <citation type="submission" date="2022-11" db="UniProtKB">
        <authorList>
            <consortium name="WormBaseParasite"/>
        </authorList>
    </citation>
    <scope>IDENTIFICATION</scope>
</reference>
<dbReference type="WBParaSite" id="PgR046_g012_t01">
    <property type="protein sequence ID" value="PgR046_g012_t01"/>
    <property type="gene ID" value="PgR046_g012"/>
</dbReference>